<comment type="subcellular location">
    <subcellularLocation>
        <location evidence="1 8">Nucleus</location>
    </subcellularLocation>
</comment>
<dbReference type="HAMAP" id="MF_03226">
    <property type="entry name" value="YJU2"/>
    <property type="match status" value="1"/>
</dbReference>
<evidence type="ECO:0000256" key="3">
    <source>
        <dbReference type="ARBA" id="ARBA00022723"/>
    </source>
</evidence>
<gene>
    <name evidence="10" type="ORF">BN980_GECA08s04630g</name>
</gene>
<feature type="binding site" evidence="8">
    <location>
        <position position="87"/>
    </location>
    <ligand>
        <name>Zn(2+)</name>
        <dbReference type="ChEBI" id="CHEBI:29105"/>
    </ligand>
</feature>
<keyword evidence="3 8" id="KW-0479">Metal-binding</keyword>
<feature type="binding site" evidence="8">
    <location>
        <position position="47"/>
    </location>
    <ligand>
        <name>Zn(2+)</name>
        <dbReference type="ChEBI" id="CHEBI:29105"/>
    </ligand>
</feature>
<accession>A0A0J9XBD5</accession>
<dbReference type="GO" id="GO:0071006">
    <property type="term" value="C:U2-type catalytic step 1 spliceosome"/>
    <property type="evidence" value="ECO:0007669"/>
    <property type="project" value="UniProtKB-UniRule"/>
</dbReference>
<comment type="caution">
    <text evidence="10">The sequence shown here is derived from an EMBL/GenBank/DDBJ whole genome shotgun (WGS) entry which is preliminary data.</text>
</comment>
<protein>
    <recommendedName>
        <fullName evidence="8">Splicing factor YJU2</fullName>
    </recommendedName>
</protein>
<dbReference type="Proteomes" id="UP000242525">
    <property type="component" value="Unassembled WGS sequence"/>
</dbReference>
<dbReference type="STRING" id="1173061.A0A0J9XBD5"/>
<evidence type="ECO:0000256" key="4">
    <source>
        <dbReference type="ARBA" id="ARBA00022728"/>
    </source>
</evidence>
<feature type="compositionally biased region" description="Basic and acidic residues" evidence="9">
    <location>
        <begin position="107"/>
        <end position="155"/>
    </location>
</feature>
<evidence type="ECO:0000256" key="6">
    <source>
        <dbReference type="ARBA" id="ARBA00023187"/>
    </source>
</evidence>
<evidence type="ECO:0000313" key="10">
    <source>
        <dbReference type="EMBL" id="CDO54786.1"/>
    </source>
</evidence>
<dbReference type="InterPro" id="IPR007590">
    <property type="entry name" value="Saf4/Yju2"/>
</dbReference>
<comment type="subunit">
    <text evidence="8">Component of the spliceosome. Present in the activated B complex, the catalytically activated B* complex which catalyzes the branching, the catalytic step 1 C complex catalyzing the exon ligation, and the postcatalytic P complex containing the ligated exons (mRNA) and the excised lariat intron.</text>
</comment>
<proteinExistence type="inferred from homology"/>
<dbReference type="PANTHER" id="PTHR12111">
    <property type="entry name" value="SPLICING FACTOR YJU2"/>
    <property type="match status" value="1"/>
</dbReference>
<feature type="region of interest" description="Disordered" evidence="9">
    <location>
        <begin position="98"/>
        <end position="155"/>
    </location>
</feature>
<evidence type="ECO:0000256" key="7">
    <source>
        <dbReference type="ARBA" id="ARBA00023242"/>
    </source>
</evidence>
<dbReference type="EMBL" id="CCBN010000008">
    <property type="protein sequence ID" value="CDO54786.1"/>
    <property type="molecule type" value="Genomic_DNA"/>
</dbReference>
<evidence type="ECO:0000256" key="8">
    <source>
        <dbReference type="HAMAP-Rule" id="MF_03226"/>
    </source>
</evidence>
<name>A0A0J9XBD5_GEOCN</name>
<evidence type="ECO:0000256" key="1">
    <source>
        <dbReference type="ARBA" id="ARBA00004123"/>
    </source>
</evidence>
<dbReference type="PANTHER" id="PTHR12111:SF1">
    <property type="entry name" value="SPLICING FACTOR YJU2"/>
    <property type="match status" value="1"/>
</dbReference>
<keyword evidence="11" id="KW-1185">Reference proteome</keyword>
<dbReference type="InterPro" id="IPR043701">
    <property type="entry name" value="Yju2"/>
</dbReference>
<keyword evidence="7 8" id="KW-0539">Nucleus</keyword>
<keyword evidence="2" id="KW-0507">mRNA processing</keyword>
<dbReference type="OrthoDB" id="674963at2759"/>
<feature type="binding site" evidence="8">
    <location>
        <position position="84"/>
    </location>
    <ligand>
        <name>Zn(2+)</name>
        <dbReference type="ChEBI" id="CHEBI:29105"/>
    </ligand>
</feature>
<reference evidence="10" key="1">
    <citation type="submission" date="2014-03" db="EMBL/GenBank/DDBJ databases">
        <authorList>
            <person name="Casaregola S."/>
        </authorList>
    </citation>
    <scope>NUCLEOTIDE SEQUENCE [LARGE SCALE GENOMIC DNA]</scope>
    <source>
        <strain evidence="10">CLIB 918</strain>
    </source>
</reference>
<evidence type="ECO:0000256" key="5">
    <source>
        <dbReference type="ARBA" id="ARBA00022833"/>
    </source>
</evidence>
<evidence type="ECO:0000313" key="11">
    <source>
        <dbReference type="Proteomes" id="UP000242525"/>
    </source>
</evidence>
<dbReference type="AlphaFoldDB" id="A0A0J9XBD5"/>
<keyword evidence="5 8" id="KW-0862">Zinc</keyword>
<dbReference type="GO" id="GO:0000349">
    <property type="term" value="P:generation of catalytic spliceosome for first transesterification step"/>
    <property type="evidence" value="ECO:0007669"/>
    <property type="project" value="UniProtKB-UniRule"/>
</dbReference>
<feature type="binding site" evidence="8">
    <location>
        <position position="50"/>
    </location>
    <ligand>
        <name>Zn(2+)</name>
        <dbReference type="ChEBI" id="CHEBI:29105"/>
    </ligand>
</feature>
<dbReference type="Pfam" id="PF04502">
    <property type="entry name" value="Saf4_Yju2"/>
    <property type="match status" value="1"/>
</dbReference>
<comment type="function">
    <text evidence="8">Part of the spliceosome which catalyzes two sequential transesterification reactions, first the excision of the non-coding intron from pre-mRNA and then the ligation of the coding exons to form the mature mRNA. Plays a role in stabilizing the structure of the spliceosome catalytic core and docking of the branch helix into the active site, producing 5'-exon and lariat intron-3'-intermediates.</text>
</comment>
<dbReference type="GO" id="GO:0046872">
    <property type="term" value="F:metal ion binding"/>
    <property type="evidence" value="ECO:0007669"/>
    <property type="project" value="UniProtKB-KW"/>
</dbReference>
<organism evidence="10 11">
    <name type="scientific">Geotrichum candidum</name>
    <name type="common">Oospora lactis</name>
    <name type="synonym">Dipodascus geotrichum</name>
    <dbReference type="NCBI Taxonomy" id="1173061"/>
    <lineage>
        <taxon>Eukaryota</taxon>
        <taxon>Fungi</taxon>
        <taxon>Dikarya</taxon>
        <taxon>Ascomycota</taxon>
        <taxon>Saccharomycotina</taxon>
        <taxon>Dipodascomycetes</taxon>
        <taxon>Dipodascales</taxon>
        <taxon>Dipodascaceae</taxon>
        <taxon>Geotrichum</taxon>
    </lineage>
</organism>
<evidence type="ECO:0000256" key="9">
    <source>
        <dbReference type="SAM" id="MobiDB-lite"/>
    </source>
</evidence>
<comment type="similarity">
    <text evidence="8">Belongs to the CWC16 family. YJU2 subfamily.</text>
</comment>
<keyword evidence="6" id="KW-0508">mRNA splicing</keyword>
<keyword evidence="4 8" id="KW-0747">Spliceosome</keyword>
<sequence length="270" mass="30741">MADRKTINKYYPPDFDPSKLSRKAPKNAHASTSLATVRLMSPFSMRCTTCGEYIYKGKKFNARKQPTGETYLNSIKIIRFFIRCPRCGGEIKFKTDPKNAGYVTESGAERNLEPWRDREKEDETVEDRLVRLEEEERQAKEDEESGGKKRREQEDAFKELEAKVDQAKREMEIQDELEDLQMRNARHDEISKAAVEGIALPSSSRASLLRDKFEKEDAELAKSVFANKNRISTNSKSALASTASSVASTLIPTKVTKRKPNKLGIVRKKV</sequence>
<evidence type="ECO:0000256" key="2">
    <source>
        <dbReference type="ARBA" id="ARBA00022664"/>
    </source>
</evidence>